<comment type="caution">
    <text evidence="7">Lacks conserved residue(s) required for the propagation of feature annotation.</text>
</comment>
<dbReference type="GO" id="GO:0008176">
    <property type="term" value="F:tRNA (guanine(46)-N7)-methyltransferase activity"/>
    <property type="evidence" value="ECO:0007669"/>
    <property type="project" value="UniProtKB-UniRule"/>
</dbReference>
<dbReference type="PANTHER" id="PTHR23417">
    <property type="entry name" value="3-DEOXY-D-MANNO-OCTULOSONIC-ACID TRANSFERASE/TRNA GUANINE-N 7 - -METHYLTRANSFERASE"/>
    <property type="match status" value="1"/>
</dbReference>
<dbReference type="EC" id="2.1.1.33" evidence="7"/>
<reference evidence="10" key="1">
    <citation type="submission" date="2018-10" db="EMBL/GenBank/DDBJ databases">
        <authorList>
            <person name="Peiro R."/>
            <person name="Begona"/>
            <person name="Cbmso G."/>
            <person name="Lopez M."/>
            <person name="Gonzalez S."/>
            <person name="Sacristan E."/>
            <person name="Castillo E."/>
        </authorList>
    </citation>
    <scope>NUCLEOTIDE SEQUENCE [LARGE SCALE GENOMIC DNA]</scope>
</reference>
<comment type="similarity">
    <text evidence="7">Belongs to the class I-like SAM-binding methyltransferase superfamily. TrmB family.</text>
</comment>
<feature type="binding site" evidence="7">
    <location>
        <position position="135"/>
    </location>
    <ligand>
        <name>S-adenosyl-L-methionine</name>
        <dbReference type="ChEBI" id="CHEBI:59789"/>
    </ligand>
</feature>
<evidence type="ECO:0000313" key="10">
    <source>
        <dbReference type="Proteomes" id="UP000289200"/>
    </source>
</evidence>
<evidence type="ECO:0000256" key="5">
    <source>
        <dbReference type="ARBA" id="ARBA00022691"/>
    </source>
</evidence>
<feature type="binding site" evidence="7">
    <location>
        <position position="108"/>
    </location>
    <ligand>
        <name>S-adenosyl-L-methionine</name>
        <dbReference type="ChEBI" id="CHEBI:59789"/>
    </ligand>
</feature>
<evidence type="ECO:0000256" key="3">
    <source>
        <dbReference type="ARBA" id="ARBA00022603"/>
    </source>
</evidence>
<evidence type="ECO:0000256" key="6">
    <source>
        <dbReference type="ARBA" id="ARBA00022694"/>
    </source>
</evidence>
<evidence type="ECO:0000256" key="8">
    <source>
        <dbReference type="SAM" id="MobiDB-lite"/>
    </source>
</evidence>
<feature type="binding site" evidence="7">
    <location>
        <position position="83"/>
    </location>
    <ligand>
        <name>S-adenosyl-L-methionine</name>
        <dbReference type="ChEBI" id="CHEBI:59789"/>
    </ligand>
</feature>
<dbReference type="GO" id="GO:0043527">
    <property type="term" value="C:tRNA methyltransferase complex"/>
    <property type="evidence" value="ECO:0007669"/>
    <property type="project" value="TreeGrafter"/>
</dbReference>
<feature type="binding site" evidence="7">
    <location>
        <position position="161"/>
    </location>
    <ligand>
        <name>substrate</name>
    </ligand>
</feature>
<dbReference type="SUPFAM" id="SSF53335">
    <property type="entry name" value="S-adenosyl-L-methionine-dependent methyltransferases"/>
    <property type="match status" value="1"/>
</dbReference>
<keyword evidence="3 7" id="KW-0489">Methyltransferase</keyword>
<dbReference type="InterPro" id="IPR029063">
    <property type="entry name" value="SAM-dependent_MTases_sf"/>
</dbReference>
<feature type="binding site" evidence="7">
    <location>
        <position position="157"/>
    </location>
    <ligand>
        <name>S-adenosyl-L-methionine</name>
        <dbReference type="ChEBI" id="CHEBI:59789"/>
    </ligand>
</feature>
<sequence length="255" mass="28466">MTPDTKDTDPDDASREGTGRDIPLPDARPPRAFFGRRKGHPLRRHHGDLVATLLPRLALDLAAPPPVPLAALFATPVARVRMEIGFGGGEHLVAQAAAEPDAGFIGCEPFVNGMAQALALIEAKALGNIRLHHGDATEVLAWLPDAALTRLDLLYPDPWPKRRHWKRRFVQDDSVAALARVLADGGEFRFATDWSDYAAWTLERLLRSPAFAWTAERADDWRRPWAGWTRTRYEAKAVREGRTPCYLIFRRVARG</sequence>
<comment type="pathway">
    <text evidence="7">tRNA modification; N(7)-methylguanine-tRNA biosynthesis.</text>
</comment>
<dbReference type="PANTHER" id="PTHR23417:SF14">
    <property type="entry name" value="PENTACOTRIPEPTIDE-REPEAT REGION OF PRORP DOMAIN-CONTAINING PROTEIN"/>
    <property type="match status" value="1"/>
</dbReference>
<dbReference type="OrthoDB" id="9802090at2"/>
<evidence type="ECO:0000256" key="1">
    <source>
        <dbReference type="ARBA" id="ARBA00000142"/>
    </source>
</evidence>
<name>A0A3S5CYA8_9BRAD</name>
<protein>
    <recommendedName>
        <fullName evidence="7">tRNA (guanine-N(7)-)-methyltransferase</fullName>
        <ecNumber evidence="7">2.1.1.33</ecNumber>
    </recommendedName>
    <alternativeName>
        <fullName evidence="7">tRNA (guanine(46)-N(7))-methyltransferase</fullName>
    </alternativeName>
    <alternativeName>
        <fullName evidence="7">tRNA(m7G46)-methyltransferase</fullName>
    </alternativeName>
</protein>
<dbReference type="Gene3D" id="3.40.50.150">
    <property type="entry name" value="Vaccinia Virus protein VP39"/>
    <property type="match status" value="1"/>
</dbReference>
<dbReference type="InterPro" id="IPR003358">
    <property type="entry name" value="tRNA_(Gua-N-7)_MeTrfase_Trmb"/>
</dbReference>
<comment type="function">
    <text evidence="2 7">Catalyzes the formation of N(7)-methylguanine at position 46 (m7G46) in tRNA.</text>
</comment>
<dbReference type="AlphaFoldDB" id="A0A3S5CYA8"/>
<keyword evidence="4 7" id="KW-0808">Transferase</keyword>
<dbReference type="UniPathway" id="UPA00989"/>
<evidence type="ECO:0000313" key="9">
    <source>
        <dbReference type="EMBL" id="VCU08526.1"/>
    </source>
</evidence>
<keyword evidence="5 7" id="KW-0949">S-adenosyl-L-methionine</keyword>
<evidence type="ECO:0000256" key="7">
    <source>
        <dbReference type="HAMAP-Rule" id="MF_01057"/>
    </source>
</evidence>
<dbReference type="Pfam" id="PF02390">
    <property type="entry name" value="Methyltransf_4"/>
    <property type="match status" value="1"/>
</dbReference>
<comment type="catalytic activity">
    <reaction evidence="1 7">
        <text>guanosine(46) in tRNA + S-adenosyl-L-methionine = N(7)-methylguanosine(46) in tRNA + S-adenosyl-L-homocysteine</text>
        <dbReference type="Rhea" id="RHEA:42708"/>
        <dbReference type="Rhea" id="RHEA-COMP:10188"/>
        <dbReference type="Rhea" id="RHEA-COMP:10189"/>
        <dbReference type="ChEBI" id="CHEBI:57856"/>
        <dbReference type="ChEBI" id="CHEBI:59789"/>
        <dbReference type="ChEBI" id="CHEBI:74269"/>
        <dbReference type="ChEBI" id="CHEBI:74480"/>
        <dbReference type="EC" id="2.1.1.33"/>
    </reaction>
</comment>
<proteinExistence type="inferred from homology"/>
<dbReference type="EMBL" id="UWOC01000130">
    <property type="protein sequence ID" value="VCU08526.1"/>
    <property type="molecule type" value="Genomic_DNA"/>
</dbReference>
<dbReference type="NCBIfam" id="TIGR00091">
    <property type="entry name" value="tRNA (guanosine(46)-N7)-methyltransferase TrmB"/>
    <property type="match status" value="1"/>
</dbReference>
<evidence type="ECO:0000256" key="4">
    <source>
        <dbReference type="ARBA" id="ARBA00022679"/>
    </source>
</evidence>
<comment type="caution">
    <text evidence="9">The sequence shown here is derived from an EMBL/GenBank/DDBJ whole genome shotgun (WGS) entry which is preliminary data.</text>
</comment>
<gene>
    <name evidence="7 9" type="primary">trmB</name>
    <name evidence="9" type="ORF">RHODGE_RHODGE_01695</name>
</gene>
<feature type="binding site" evidence="7">
    <location>
        <begin position="231"/>
        <end position="234"/>
    </location>
    <ligand>
        <name>substrate</name>
    </ligand>
</feature>
<dbReference type="Proteomes" id="UP000289200">
    <property type="component" value="Unassembled WGS sequence"/>
</dbReference>
<accession>A0A3S5CYA8</accession>
<dbReference type="PROSITE" id="PS51625">
    <property type="entry name" value="SAM_MT_TRMB"/>
    <property type="match status" value="1"/>
</dbReference>
<feature type="binding site" evidence="7">
    <location>
        <position position="193"/>
    </location>
    <ligand>
        <name>substrate</name>
    </ligand>
</feature>
<dbReference type="HAMAP" id="MF_01057">
    <property type="entry name" value="tRNA_methyltr_TrmB"/>
    <property type="match status" value="1"/>
</dbReference>
<feature type="compositionally biased region" description="Basic and acidic residues" evidence="8">
    <location>
        <begin position="1"/>
        <end position="19"/>
    </location>
</feature>
<organism evidence="9 10">
    <name type="scientific">Rhodoplanes serenus</name>
    <dbReference type="NCBI Taxonomy" id="200615"/>
    <lineage>
        <taxon>Bacteria</taxon>
        <taxon>Pseudomonadati</taxon>
        <taxon>Pseudomonadota</taxon>
        <taxon>Alphaproteobacteria</taxon>
        <taxon>Hyphomicrobiales</taxon>
        <taxon>Nitrobacteraceae</taxon>
        <taxon>Rhodoplanes</taxon>
    </lineage>
</organism>
<dbReference type="RefSeq" id="WP_129608611.1">
    <property type="nucleotide sequence ID" value="NZ_UWOC01000130.1"/>
</dbReference>
<feature type="region of interest" description="Disordered" evidence="8">
    <location>
        <begin position="1"/>
        <end position="30"/>
    </location>
</feature>
<keyword evidence="6 7" id="KW-0819">tRNA processing</keyword>
<evidence type="ECO:0000256" key="2">
    <source>
        <dbReference type="ARBA" id="ARBA00003015"/>
    </source>
</evidence>
<dbReference type="InterPro" id="IPR055361">
    <property type="entry name" value="tRNA_methyltr_TrmB_bact"/>
</dbReference>
<keyword evidence="10" id="KW-1185">Reference proteome</keyword>